<comment type="caution">
    <text evidence="1">The sequence shown here is derived from an EMBL/GenBank/DDBJ whole genome shotgun (WGS) entry which is preliminary data.</text>
</comment>
<dbReference type="RefSeq" id="WP_160547558.1">
    <property type="nucleotide sequence ID" value="NZ_JBHLUU010000027.1"/>
</dbReference>
<organism evidence="1 2">
    <name type="scientific">Robertmurraya beringensis</name>
    <dbReference type="NCBI Taxonomy" id="641660"/>
    <lineage>
        <taxon>Bacteria</taxon>
        <taxon>Bacillati</taxon>
        <taxon>Bacillota</taxon>
        <taxon>Bacilli</taxon>
        <taxon>Bacillales</taxon>
        <taxon>Bacillaceae</taxon>
        <taxon>Robertmurraya</taxon>
    </lineage>
</organism>
<evidence type="ECO:0000313" key="1">
    <source>
        <dbReference type="EMBL" id="MFC0475479.1"/>
    </source>
</evidence>
<name>A0ABV6KQ84_9BACI</name>
<dbReference type="InterPro" id="IPR024992">
    <property type="entry name" value="DUF3891"/>
</dbReference>
<dbReference type="Proteomes" id="UP001589738">
    <property type="component" value="Unassembled WGS sequence"/>
</dbReference>
<sequence length="269" mass="31586">MIISNQNGKLVLVRQDDHAIQMGEVARRWGNGEFEKLLNHESVSLGIEKHDSGWKGPDDEVLFNPDKKRPRNFMDVNLKQHVEFYELGYRKTLQQDPYAGMMLGMHWIGLYTSRFGYDPTFTYKVADDLVDFMDETVSTIQKEWVDVKLQYWKKNQKRSEFEDNVWMQYEFFQVMDRMGLFMGLNDPNIENEVTLGPIRTKRKSNPINLTLQAKGNGTLLVHPFPFDEEFVTTVPGRIIEDRDYENHQEAKDIVEHTETETIAWRITGK</sequence>
<dbReference type="EMBL" id="JBHLUU010000027">
    <property type="protein sequence ID" value="MFC0475479.1"/>
    <property type="molecule type" value="Genomic_DNA"/>
</dbReference>
<keyword evidence="2" id="KW-1185">Reference proteome</keyword>
<proteinExistence type="predicted"/>
<protein>
    <submittedName>
        <fullName evidence="1">DUF3891 family protein</fullName>
    </submittedName>
</protein>
<evidence type="ECO:0000313" key="2">
    <source>
        <dbReference type="Proteomes" id="UP001589738"/>
    </source>
</evidence>
<accession>A0ABV6KQ84</accession>
<dbReference type="Pfam" id="PF13030">
    <property type="entry name" value="DUF3891"/>
    <property type="match status" value="1"/>
</dbReference>
<reference evidence="1 2" key="1">
    <citation type="submission" date="2024-09" db="EMBL/GenBank/DDBJ databases">
        <authorList>
            <person name="Sun Q."/>
            <person name="Mori K."/>
        </authorList>
    </citation>
    <scope>NUCLEOTIDE SEQUENCE [LARGE SCALE GENOMIC DNA]</scope>
    <source>
        <strain evidence="1 2">CGMCC 1.9126</strain>
    </source>
</reference>
<gene>
    <name evidence="1" type="ORF">ACFFHF_09475</name>
</gene>